<protein>
    <submittedName>
        <fullName evidence="2">FkbM family methyltransferase</fullName>
    </submittedName>
</protein>
<dbReference type="GO" id="GO:0032259">
    <property type="term" value="P:methylation"/>
    <property type="evidence" value="ECO:0007669"/>
    <property type="project" value="UniProtKB-KW"/>
</dbReference>
<evidence type="ECO:0000313" key="2">
    <source>
        <dbReference type="EMBL" id="MBQ0825400.1"/>
    </source>
</evidence>
<dbReference type="Pfam" id="PF05050">
    <property type="entry name" value="Methyltransf_21"/>
    <property type="match status" value="1"/>
</dbReference>
<dbReference type="GO" id="GO:0008168">
    <property type="term" value="F:methyltransferase activity"/>
    <property type="evidence" value="ECO:0007669"/>
    <property type="project" value="UniProtKB-KW"/>
</dbReference>
<proteinExistence type="predicted"/>
<gene>
    <name evidence="2" type="ORF">J5Y05_02560</name>
</gene>
<dbReference type="InterPro" id="IPR029063">
    <property type="entry name" value="SAM-dependent_MTases_sf"/>
</dbReference>
<dbReference type="NCBIfam" id="TIGR01444">
    <property type="entry name" value="fkbM_fam"/>
    <property type="match status" value="1"/>
</dbReference>
<organism evidence="2 3">
    <name type="scientific">Streptomyces tagetis</name>
    <dbReference type="NCBI Taxonomy" id="2820809"/>
    <lineage>
        <taxon>Bacteria</taxon>
        <taxon>Bacillati</taxon>
        <taxon>Actinomycetota</taxon>
        <taxon>Actinomycetes</taxon>
        <taxon>Kitasatosporales</taxon>
        <taxon>Streptomycetaceae</taxon>
        <taxon>Streptomyces</taxon>
    </lineage>
</organism>
<dbReference type="RefSeq" id="WP_210868082.1">
    <property type="nucleotide sequence ID" value="NZ_JAGPNL010000001.1"/>
</dbReference>
<feature type="domain" description="Methyltransferase FkbM" evidence="1">
    <location>
        <begin position="49"/>
        <end position="222"/>
    </location>
</feature>
<dbReference type="PANTHER" id="PTHR34203:SF15">
    <property type="entry name" value="SLL1173 PROTEIN"/>
    <property type="match status" value="1"/>
</dbReference>
<evidence type="ECO:0000259" key="1">
    <source>
        <dbReference type="Pfam" id="PF05050"/>
    </source>
</evidence>
<dbReference type="AlphaFoldDB" id="A0A941AYS6"/>
<dbReference type="Gene3D" id="3.40.50.150">
    <property type="entry name" value="Vaccinia Virus protein VP39"/>
    <property type="match status" value="1"/>
</dbReference>
<dbReference type="Proteomes" id="UP000677875">
    <property type="component" value="Unassembled WGS sequence"/>
</dbReference>
<evidence type="ECO:0000313" key="3">
    <source>
        <dbReference type="Proteomes" id="UP000677875"/>
    </source>
</evidence>
<accession>A0A941AYS6</accession>
<dbReference type="PANTHER" id="PTHR34203">
    <property type="entry name" value="METHYLTRANSFERASE, FKBM FAMILY PROTEIN"/>
    <property type="match status" value="1"/>
</dbReference>
<keyword evidence="2" id="KW-0808">Transferase</keyword>
<reference evidence="2" key="1">
    <citation type="submission" date="2021-04" db="EMBL/GenBank/DDBJ databases">
        <title>Genome seq and assembly of Streptomyces sp. RG38.</title>
        <authorList>
            <person name="Chhetri G."/>
        </authorList>
    </citation>
    <scope>NUCLEOTIDE SEQUENCE</scope>
    <source>
        <strain evidence="2">RG38</strain>
    </source>
</reference>
<keyword evidence="2" id="KW-0489">Methyltransferase</keyword>
<name>A0A941AYS6_9ACTN</name>
<dbReference type="InterPro" id="IPR006342">
    <property type="entry name" value="FkbM_mtfrase"/>
</dbReference>
<comment type="caution">
    <text evidence="2">The sequence shown here is derived from an EMBL/GenBank/DDBJ whole genome shotgun (WGS) entry which is preliminary data.</text>
</comment>
<dbReference type="InterPro" id="IPR052514">
    <property type="entry name" value="SAM-dependent_MTase"/>
</dbReference>
<dbReference type="SUPFAM" id="SSF53335">
    <property type="entry name" value="S-adenosyl-L-methionine-dependent methyltransferases"/>
    <property type="match status" value="1"/>
</dbReference>
<dbReference type="EMBL" id="JAGPNL010000001">
    <property type="protein sequence ID" value="MBQ0825400.1"/>
    <property type="molecule type" value="Genomic_DNA"/>
</dbReference>
<sequence>MPPYELVSFDDGFRFYTQSPAEARFQYEEMFEHGCYARVTLPARPFVIDAGANVGLFSLYVKQRNPDAEILAFEPMPESLGALRMNLELHGLEGVTVENCALGSAAESDVPFTYYPVIPANSTRHPGEKELQKKVLTPTLGHAFTTMMHEGTEVRVPVERLSRFLDDRDHVDLLKVDVEGAELDVLLGLDPDDWRKIDQVVLEVQDMEGRLDGIASLLRDHGLPPVVEPAPLMPEELLTYVVHATRP</sequence>
<keyword evidence="3" id="KW-1185">Reference proteome</keyword>